<dbReference type="Gene3D" id="1.10.3580.10">
    <property type="entry name" value="ATP12 ATPase"/>
    <property type="match status" value="1"/>
</dbReference>
<protein>
    <submittedName>
        <fullName evidence="7">Uncharacterized protein</fullName>
    </submittedName>
</protein>
<evidence type="ECO:0000256" key="6">
    <source>
        <dbReference type="SAM" id="MobiDB-lite"/>
    </source>
</evidence>
<feature type="region of interest" description="Disordered" evidence="6">
    <location>
        <begin position="49"/>
        <end position="69"/>
    </location>
</feature>
<proteinExistence type="inferred from homology"/>
<keyword evidence="4" id="KW-0496">Mitochondrion</keyword>
<gene>
    <name evidence="7" type="ORF">VTK73DRAFT_5345</name>
</gene>
<comment type="similarity">
    <text evidence="2">Belongs to the ATP12 family.</text>
</comment>
<dbReference type="InterPro" id="IPR042272">
    <property type="entry name" value="ATP12_ATP_synth-F1-assembly_N"/>
</dbReference>
<comment type="caution">
    <text evidence="7">The sequence shown here is derived from an EMBL/GenBank/DDBJ whole genome shotgun (WGS) entry which is preliminary data.</text>
</comment>
<dbReference type="Pfam" id="PF07542">
    <property type="entry name" value="ATP12"/>
    <property type="match status" value="1"/>
</dbReference>
<evidence type="ECO:0000256" key="2">
    <source>
        <dbReference type="ARBA" id="ARBA00008231"/>
    </source>
</evidence>
<evidence type="ECO:0000313" key="8">
    <source>
        <dbReference type="Proteomes" id="UP001586593"/>
    </source>
</evidence>
<evidence type="ECO:0000256" key="4">
    <source>
        <dbReference type="ARBA" id="ARBA00023128"/>
    </source>
</evidence>
<dbReference type="PANTHER" id="PTHR21013">
    <property type="entry name" value="ATP SYNTHASE MITOCHONDRIAL F1 COMPLEX ASSEMBLY FACTOR 2/ATP12 PROTEIN, MITOCHONDRIAL PRECURSOR"/>
    <property type="match status" value="1"/>
</dbReference>
<dbReference type="Gene3D" id="3.30.2180.10">
    <property type="entry name" value="ATP12-like"/>
    <property type="match status" value="1"/>
</dbReference>
<reference evidence="7 8" key="1">
    <citation type="journal article" date="2024" name="Commun. Biol.">
        <title>Comparative genomic analysis of thermophilic fungi reveals convergent evolutionary adaptations and gene losses.</title>
        <authorList>
            <person name="Steindorff A.S."/>
            <person name="Aguilar-Pontes M.V."/>
            <person name="Robinson A.J."/>
            <person name="Andreopoulos B."/>
            <person name="LaButti K."/>
            <person name="Kuo A."/>
            <person name="Mondo S."/>
            <person name="Riley R."/>
            <person name="Otillar R."/>
            <person name="Haridas S."/>
            <person name="Lipzen A."/>
            <person name="Grimwood J."/>
            <person name="Schmutz J."/>
            <person name="Clum A."/>
            <person name="Reid I.D."/>
            <person name="Moisan M.C."/>
            <person name="Butler G."/>
            <person name="Nguyen T.T.M."/>
            <person name="Dewar K."/>
            <person name="Conant G."/>
            <person name="Drula E."/>
            <person name="Henrissat B."/>
            <person name="Hansel C."/>
            <person name="Singer S."/>
            <person name="Hutchinson M.I."/>
            <person name="de Vries R.P."/>
            <person name="Natvig D.O."/>
            <person name="Powell A.J."/>
            <person name="Tsang A."/>
            <person name="Grigoriev I.V."/>
        </authorList>
    </citation>
    <scope>NUCLEOTIDE SEQUENCE [LARGE SCALE GENOMIC DNA]</scope>
    <source>
        <strain evidence="7 8">ATCC 24622</strain>
    </source>
</reference>
<evidence type="ECO:0000256" key="1">
    <source>
        <dbReference type="ARBA" id="ARBA00004173"/>
    </source>
</evidence>
<organism evidence="7 8">
    <name type="scientific">Phialemonium thermophilum</name>
    <dbReference type="NCBI Taxonomy" id="223376"/>
    <lineage>
        <taxon>Eukaryota</taxon>
        <taxon>Fungi</taxon>
        <taxon>Dikarya</taxon>
        <taxon>Ascomycota</taxon>
        <taxon>Pezizomycotina</taxon>
        <taxon>Sordariomycetes</taxon>
        <taxon>Sordariomycetidae</taxon>
        <taxon>Cephalothecales</taxon>
        <taxon>Cephalothecaceae</taxon>
        <taxon>Phialemonium</taxon>
    </lineage>
</organism>
<keyword evidence="8" id="KW-1185">Reference proteome</keyword>
<dbReference type="EMBL" id="JAZHXJ010000003">
    <property type="protein sequence ID" value="KAL1884209.1"/>
    <property type="molecule type" value="Genomic_DNA"/>
</dbReference>
<evidence type="ECO:0000313" key="7">
    <source>
        <dbReference type="EMBL" id="KAL1884209.1"/>
    </source>
</evidence>
<accession>A0ABR3Y946</accession>
<dbReference type="PANTHER" id="PTHR21013:SF10">
    <property type="entry name" value="ATP SYNTHASE MITOCHONDRIAL F1 COMPLEX ASSEMBLY FACTOR 2"/>
    <property type="match status" value="1"/>
</dbReference>
<evidence type="ECO:0000256" key="5">
    <source>
        <dbReference type="ARBA" id="ARBA00023186"/>
    </source>
</evidence>
<dbReference type="Proteomes" id="UP001586593">
    <property type="component" value="Unassembled WGS sequence"/>
</dbReference>
<dbReference type="InterPro" id="IPR023335">
    <property type="entry name" value="ATP12_ortho_dom_sf"/>
</dbReference>
<name>A0ABR3Y946_9PEZI</name>
<sequence length="425" mass="46680">MRPSRPLPLLSSRSPCTLVLPQQQTQHHFQHTAILLRPIHSEARRDASVAPIYGTGPPPDPPVSEAASRRTRQAEMLRRARDLRMEDAISENRTGTAAAGNKKAGLLKKRFWQDVHVKEVDGAYEVHLDTRALRHPSSKQVIRLPLSKPHLAHALALEWDLLTSAQQATKQHLIPLTSLVCRALDIADDDAAHEQRGKMSPSSSSFAPIRTSIADTLLRYFDTDTLLCLAPPPEEHEGITPDGSSLRTVQESVLRRVASYLTSRVWPGVQLRPVLDGSSILPCPQHPGVREVVQGWIMGLGHWELAGLERATLAGKGLLGAARLVAEWSEDAAWRGAVVGDAGSGATNRLSTSVSEHQITDEGTDWARFGVEEAAQAASVEVDWQTRRWGEVEDTHDVEKEDIRRQFGSVVLLVSGTGRGRMPQS</sequence>
<dbReference type="SUPFAM" id="SSF160909">
    <property type="entry name" value="ATP12-like"/>
    <property type="match status" value="1"/>
</dbReference>
<comment type="subcellular location">
    <subcellularLocation>
        <location evidence="1">Mitochondrion</location>
    </subcellularLocation>
</comment>
<keyword evidence="5" id="KW-0143">Chaperone</keyword>
<dbReference type="InterPro" id="IPR011419">
    <property type="entry name" value="ATP12_ATP_synth-F1-assembly"/>
</dbReference>
<evidence type="ECO:0000256" key="3">
    <source>
        <dbReference type="ARBA" id="ARBA00022946"/>
    </source>
</evidence>
<keyword evidence="3" id="KW-0809">Transit peptide</keyword>